<dbReference type="Gene3D" id="3.10.10.10">
    <property type="entry name" value="HIV Type 1 Reverse Transcriptase, subunit A, domain 1"/>
    <property type="match status" value="1"/>
</dbReference>
<name>A0AAV3NWL5_LITER</name>
<dbReference type="Proteomes" id="UP001454036">
    <property type="component" value="Unassembled WGS sequence"/>
</dbReference>
<sequence>MIDATTGHEVLTFMDGSLGYNHIRMAPADEELTAFRTPKGTITSLSRCQVLPHEPTGTGCTHPREAPHSICGNIGTVGRSNASSRNKEKRVVKGQVLADFLANQPLPAEWELCDELADEDVMNVEMTPPWKMYFDGTVVDPR</sequence>
<evidence type="ECO:0000313" key="2">
    <source>
        <dbReference type="Proteomes" id="UP001454036"/>
    </source>
</evidence>
<dbReference type="AlphaFoldDB" id="A0AAV3NWL5"/>
<dbReference type="InterPro" id="IPR043502">
    <property type="entry name" value="DNA/RNA_pol_sf"/>
</dbReference>
<protein>
    <recommendedName>
        <fullName evidence="3">Gag-pol polyprotein</fullName>
    </recommendedName>
</protein>
<dbReference type="Gene3D" id="3.30.70.270">
    <property type="match status" value="1"/>
</dbReference>
<comment type="caution">
    <text evidence="1">The sequence shown here is derived from an EMBL/GenBank/DDBJ whole genome shotgun (WGS) entry which is preliminary data.</text>
</comment>
<dbReference type="InterPro" id="IPR043128">
    <property type="entry name" value="Rev_trsase/Diguanyl_cyclase"/>
</dbReference>
<organism evidence="1 2">
    <name type="scientific">Lithospermum erythrorhizon</name>
    <name type="common">Purple gromwell</name>
    <name type="synonym">Lithospermum officinale var. erythrorhizon</name>
    <dbReference type="NCBI Taxonomy" id="34254"/>
    <lineage>
        <taxon>Eukaryota</taxon>
        <taxon>Viridiplantae</taxon>
        <taxon>Streptophyta</taxon>
        <taxon>Embryophyta</taxon>
        <taxon>Tracheophyta</taxon>
        <taxon>Spermatophyta</taxon>
        <taxon>Magnoliopsida</taxon>
        <taxon>eudicotyledons</taxon>
        <taxon>Gunneridae</taxon>
        <taxon>Pentapetalae</taxon>
        <taxon>asterids</taxon>
        <taxon>lamiids</taxon>
        <taxon>Boraginales</taxon>
        <taxon>Boraginaceae</taxon>
        <taxon>Boraginoideae</taxon>
        <taxon>Lithospermeae</taxon>
        <taxon>Lithospermum</taxon>
    </lineage>
</organism>
<evidence type="ECO:0000313" key="1">
    <source>
        <dbReference type="EMBL" id="GAA0142092.1"/>
    </source>
</evidence>
<evidence type="ECO:0008006" key="3">
    <source>
        <dbReference type="Google" id="ProtNLM"/>
    </source>
</evidence>
<proteinExistence type="predicted"/>
<keyword evidence="2" id="KW-1185">Reference proteome</keyword>
<reference evidence="1 2" key="1">
    <citation type="submission" date="2024-01" db="EMBL/GenBank/DDBJ databases">
        <title>The complete chloroplast genome sequence of Lithospermum erythrorhizon: insights into the phylogenetic relationship among Boraginaceae species and the maternal lineages of purple gromwells.</title>
        <authorList>
            <person name="Okada T."/>
            <person name="Watanabe K."/>
        </authorList>
    </citation>
    <scope>NUCLEOTIDE SEQUENCE [LARGE SCALE GENOMIC DNA]</scope>
</reference>
<dbReference type="SUPFAM" id="SSF56672">
    <property type="entry name" value="DNA/RNA polymerases"/>
    <property type="match status" value="1"/>
</dbReference>
<dbReference type="EMBL" id="BAABME010000359">
    <property type="protein sequence ID" value="GAA0142092.1"/>
    <property type="molecule type" value="Genomic_DNA"/>
</dbReference>
<accession>A0AAV3NWL5</accession>
<gene>
    <name evidence="1" type="ORF">LIER_03070</name>
</gene>